<evidence type="ECO:0000256" key="1">
    <source>
        <dbReference type="ARBA" id="ARBA00011073"/>
    </source>
</evidence>
<evidence type="ECO:0000256" key="4">
    <source>
        <dbReference type="ARBA" id="ARBA00022825"/>
    </source>
</evidence>
<dbReference type="Pfam" id="PF00082">
    <property type="entry name" value="Peptidase_S8"/>
    <property type="match status" value="1"/>
</dbReference>
<dbReference type="Proteomes" id="UP001428290">
    <property type="component" value="Unassembled WGS sequence"/>
</dbReference>
<dbReference type="PANTHER" id="PTHR43399">
    <property type="entry name" value="SUBTILISIN-RELATED"/>
    <property type="match status" value="1"/>
</dbReference>
<reference evidence="8 9" key="1">
    <citation type="submission" date="2024-02" db="EMBL/GenBank/DDBJ databases">
        <title>Herpetosiphon gulosus NBRC 112829.</title>
        <authorList>
            <person name="Ichikawa N."/>
            <person name="Katano-Makiyama Y."/>
            <person name="Hidaka K."/>
        </authorList>
    </citation>
    <scope>NUCLEOTIDE SEQUENCE [LARGE SCALE GENOMIC DNA]</scope>
    <source>
        <strain evidence="8 9">NBRC 112829</strain>
    </source>
</reference>
<accession>A0ABP9X2G6</accession>
<dbReference type="Pfam" id="PF13620">
    <property type="entry name" value="CarboxypepD_reg"/>
    <property type="match status" value="4"/>
</dbReference>
<name>A0ABP9X2G6_9CHLR</name>
<dbReference type="Gene3D" id="3.40.50.200">
    <property type="entry name" value="Peptidase S8/S53 domain"/>
    <property type="match status" value="1"/>
</dbReference>
<dbReference type="PANTHER" id="PTHR43399:SF4">
    <property type="entry name" value="CELL WALL-ASSOCIATED PROTEASE"/>
    <property type="match status" value="1"/>
</dbReference>
<dbReference type="RefSeq" id="WP_345723183.1">
    <property type="nucleotide sequence ID" value="NZ_BAABRU010000012.1"/>
</dbReference>
<sequence length="2171" mass="231536">MARFSLVRQLVLALLLVGLALPVVQPSAAQTSANTQASSKLLIDTGSSASRFAQAHGKLLVDYGAFGLWQIADSQMNQVKQLAGATTSDLDTLNFRGIRFNPLKAQPSLKLTQSPTTEPQLWLVQFIGPIKDAWLEQLTKAGAELVIYVPSNSYLVWADGASLNKLNQLQQTSQVIQWMGVYQPEYRLAQELRTKASSPKKAELVDVSVQIYNAGDVQASVDAVIAASSKLHARPWQLLNFTTLSVQLSETELASLAQRANIYNIEPWSEPELFDERQGQIIAGNVTTLNGKTVPSGPGYLSWLQSQGLPNNPAEYPIVDVVDDGVDDGTINPLHPDLYLNGVRPGTSRISATTNCTTDPRGNSLAGHGQINAGIIGGYNNLTGFPYIDEASSGIAGGYNIGLGIAPYTRMSSTKIFRNSGAFSISNCDGGDSYADIVTAGYEHQAAITSNSWGQPGSMGAYNIYSQLYDQLTRDASSDDTGNQAMLHIFAAGNVGEFGANTVSAPSTAKNVISVGATENVRDEGVLDGNGCEISQADNADDLAVFSGKGPTDDSRIKPDIMAPGTHVVGPAPQESGFWGAGVCGGLTNPYYPDNQTLYTWSSGTSHSTPAVAGAASLLYTKYRTNFGNGATPSPAMLKAYLLASSRYLDGMNTGGNLPTNQQGWGDVYLKTALDSTPRIVVDQSHVFGASGESFSQVGQIADSNKPLRVAITWTDAAGGTTGDAFVNDLDLEVTVGGQVYKGNVFDGALSTTGGVADAKNNVESVYLPAGASGAIQMRVIARNIVGDAIPGNADSTDQDFALYVYNASEGAIGTVSGRVSNASNAPVANVRIATSNNLSTLSDANGNYRLVLPVGTYALTASLNGVFQSVPTLTVGQNAQISQNFTLVYGSISGVVRDSFTPSLPIVGALVSTAGFSTFTDSSGSYQIPVAAPGMVALNVQAERYTPQQQNLNVVANTTTTGNFNLAAGAVEGLISDASSGLAVKDTVVTLGSYSVKTNAAGYYSLRLPLGSYSVGASKVGLIAETQNLTLSNGMTSTLNLSLVPLLSYTPSNLSQSFEFGAAPISDSLSLELTNNTTQPISYSLRELSDAGFTPARNQQRILVVLRTGSDDANAVTIPLNQLGYAYDQIEFGEFATMSLTDIQAYDALIYLGTTDTAANNPQEAKLAEYLDAGGRLLIADNDLGFFTRTGSFYQQYLDASYGDDDPETANYNLIGLDFMAGINPMVVDFTPDYFTPGSSSRAIFRYSDGSVGGSYIERNGYQAIYLAVDFRNFGTSAFGEPIERDIIEASLDQLFGGADHISWLELGPLRGEVSAGQTSSVVVSWFPDRLSQPGTYTGTVVLAQTAVYTQTAEIPVSITITPNSSQARLSGVVTGSGVCSNSPAPLANVLVTINDQQGLVTSVRTNSAGEYVVFVPAGGEYSLEFSATDHVGSSQSVTVADGEPSVNNVQLRLDKGCLIVGPHAINTNVVFGESTTEPLFVISTGAQPLDVAISETRAKTVNSGDLTLTEVDYNWIEASDGTNLNMGAYDLVNIVTPFPINLYGVSTTDLRISNNGVMILNNLTGLIEIFNPSLENAIHNYVIAPYWDDLDDETGGVYWKVVGEAPNRAVVVQWENRPHYNNWDNTTFQAVLSEQGDILFQYKDVDFNEPFLDFGASATIGVRGTRSEIAQYSIDRPVLRDRMALCISQTCDSLNWLSVSPNKLSNLTGTPSSFQQVSVAIDTSNFETVGVYTTNLVLNHTTPQPPVVVPVTVNVTLPEGYGVLNGLVETTLVCDVNPIPLANVKITIDTEPPTVLYTNGMGNYSRPIPAGSYNVLVEGYPSAFTSVSYPLTVEAGQTYQQDSLLRLKAPCLDMSSTPAITATTELNTPITASFSLSNIGAGVLDWQIEERLPRQKALAANAQRASTRQAEVQPQLVPTSERLLDGGFEATTISDNVATNPYWSQDSRNFASLLCTVECDDIVPHTGDWFIWMGGIGSNFGTETSYFSQDFSQTSFSAGTLSFWLSVTAPMDRPDDYMRVLINNNEVFRVTNADRANYSSYTLVTVPINEQVLGGRELHNIRFEAQIVQGGNTNFFIDDLSLDLIQSCEGDAVDWLHVVPNSGSIAADSEQTIDVALDPTGLAVGTHTASLCLITNNPNRQNLRIPVSLTVEPATIPNYPLYLPLIMRN</sequence>
<evidence type="ECO:0000256" key="2">
    <source>
        <dbReference type="ARBA" id="ARBA00022670"/>
    </source>
</evidence>
<dbReference type="PROSITE" id="PS51892">
    <property type="entry name" value="SUBTILASE"/>
    <property type="match status" value="1"/>
</dbReference>
<gene>
    <name evidence="8" type="ORF">Hgul01_03386</name>
</gene>
<keyword evidence="3 5" id="KW-0378">Hydrolase</keyword>
<dbReference type="InterPro" id="IPR008979">
    <property type="entry name" value="Galactose-bd-like_sf"/>
</dbReference>
<feature type="active site" description="Charge relay system" evidence="5">
    <location>
        <position position="606"/>
    </location>
</feature>
<dbReference type="InterPro" id="IPR008969">
    <property type="entry name" value="CarboxyPept-like_regulatory"/>
</dbReference>
<proteinExistence type="inferred from homology"/>
<evidence type="ECO:0000256" key="3">
    <source>
        <dbReference type="ARBA" id="ARBA00022801"/>
    </source>
</evidence>
<feature type="chain" id="PRO_5046420839" description="Peptidase S8/S53 domain-containing protein" evidence="6">
    <location>
        <begin position="30"/>
        <end position="2171"/>
    </location>
</feature>
<feature type="signal peptide" evidence="6">
    <location>
        <begin position="1"/>
        <end position="29"/>
    </location>
</feature>
<dbReference type="InterPro" id="IPR036852">
    <property type="entry name" value="Peptidase_S8/S53_dom_sf"/>
</dbReference>
<dbReference type="SUPFAM" id="SSF52743">
    <property type="entry name" value="Subtilisin-like"/>
    <property type="match status" value="1"/>
</dbReference>
<comment type="similarity">
    <text evidence="1 5">Belongs to the peptidase S8 family.</text>
</comment>
<dbReference type="InterPro" id="IPR034058">
    <property type="entry name" value="TagA/B/C/D_pept_dom"/>
</dbReference>
<feature type="domain" description="Peptidase S8/S53" evidence="7">
    <location>
        <begin position="318"/>
        <end position="666"/>
    </location>
</feature>
<feature type="active site" description="Charge relay system" evidence="5">
    <location>
        <position position="368"/>
    </location>
</feature>
<protein>
    <recommendedName>
        <fullName evidence="7">Peptidase S8/S53 domain-containing protein</fullName>
    </recommendedName>
</protein>
<dbReference type="InterPro" id="IPR013784">
    <property type="entry name" value="Carb-bd-like_fold"/>
</dbReference>
<dbReference type="InterPro" id="IPR000209">
    <property type="entry name" value="Peptidase_S8/S53_dom"/>
</dbReference>
<keyword evidence="9" id="KW-1185">Reference proteome</keyword>
<feature type="active site" description="Charge relay system" evidence="5">
    <location>
        <position position="323"/>
    </location>
</feature>
<evidence type="ECO:0000256" key="6">
    <source>
        <dbReference type="SAM" id="SignalP"/>
    </source>
</evidence>
<evidence type="ECO:0000256" key="5">
    <source>
        <dbReference type="PROSITE-ProRule" id="PRU01240"/>
    </source>
</evidence>
<comment type="caution">
    <text evidence="8">The sequence shown here is derived from an EMBL/GenBank/DDBJ whole genome shotgun (WGS) entry which is preliminary data.</text>
</comment>
<dbReference type="InterPro" id="IPR051048">
    <property type="entry name" value="Peptidase_S8/S53_subtilisin"/>
</dbReference>
<dbReference type="SUPFAM" id="SSF49785">
    <property type="entry name" value="Galactose-binding domain-like"/>
    <property type="match status" value="1"/>
</dbReference>
<dbReference type="CDD" id="cd04842">
    <property type="entry name" value="Peptidases_S8_Kp43_protease"/>
    <property type="match status" value="1"/>
</dbReference>
<dbReference type="InterPro" id="IPR023828">
    <property type="entry name" value="Peptidase_S8_Ser-AS"/>
</dbReference>
<dbReference type="SUPFAM" id="SSF49452">
    <property type="entry name" value="Starch-binding domain-like"/>
    <property type="match status" value="4"/>
</dbReference>
<dbReference type="Gene3D" id="2.60.40.1120">
    <property type="entry name" value="Carboxypeptidase-like, regulatory domain"/>
    <property type="match status" value="5"/>
</dbReference>
<evidence type="ECO:0000313" key="9">
    <source>
        <dbReference type="Proteomes" id="UP001428290"/>
    </source>
</evidence>
<dbReference type="PROSITE" id="PS00138">
    <property type="entry name" value="SUBTILASE_SER"/>
    <property type="match status" value="1"/>
</dbReference>
<evidence type="ECO:0000259" key="7">
    <source>
        <dbReference type="Pfam" id="PF00082"/>
    </source>
</evidence>
<dbReference type="Gene3D" id="2.60.120.380">
    <property type="match status" value="1"/>
</dbReference>
<evidence type="ECO:0000313" key="8">
    <source>
        <dbReference type="EMBL" id="GAA5529574.1"/>
    </source>
</evidence>
<keyword evidence="6" id="KW-0732">Signal</keyword>
<dbReference type="EMBL" id="BAABRU010000012">
    <property type="protein sequence ID" value="GAA5529574.1"/>
    <property type="molecule type" value="Genomic_DNA"/>
</dbReference>
<keyword evidence="4 5" id="KW-0720">Serine protease</keyword>
<organism evidence="8 9">
    <name type="scientific">Herpetosiphon gulosus</name>
    <dbReference type="NCBI Taxonomy" id="1973496"/>
    <lineage>
        <taxon>Bacteria</taxon>
        <taxon>Bacillati</taxon>
        <taxon>Chloroflexota</taxon>
        <taxon>Chloroflexia</taxon>
        <taxon>Herpetosiphonales</taxon>
        <taxon>Herpetosiphonaceae</taxon>
        <taxon>Herpetosiphon</taxon>
    </lineage>
</organism>
<dbReference type="SUPFAM" id="SSF49464">
    <property type="entry name" value="Carboxypeptidase regulatory domain-like"/>
    <property type="match status" value="1"/>
</dbReference>
<keyword evidence="2 5" id="KW-0645">Protease</keyword>